<dbReference type="HOGENOM" id="CLU_086594_1_0_6"/>
<gene>
    <name evidence="1" type="ordered locus">LLO_1594</name>
</gene>
<dbReference type="OrthoDB" id="4146344at2"/>
<keyword evidence="2" id="KW-1185">Reference proteome</keyword>
<evidence type="ECO:0008006" key="3">
    <source>
        <dbReference type="Google" id="ProtNLM"/>
    </source>
</evidence>
<dbReference type="eggNOG" id="COG3219">
    <property type="taxonomic scope" value="Bacteria"/>
</dbReference>
<name>D3HSS4_LEGLN</name>
<organism evidence="1 2">
    <name type="scientific">Legionella longbeachae serogroup 1 (strain NSW150)</name>
    <dbReference type="NCBI Taxonomy" id="661367"/>
    <lineage>
        <taxon>Bacteria</taxon>
        <taxon>Pseudomonadati</taxon>
        <taxon>Pseudomonadota</taxon>
        <taxon>Gammaproteobacteria</taxon>
        <taxon>Legionellales</taxon>
        <taxon>Legionellaceae</taxon>
        <taxon>Legionella</taxon>
    </lineage>
</organism>
<dbReference type="GeneID" id="40925819"/>
<sequence length="231" mass="26686">MKLTEIHTLFRDSILTSEPLINPYLDSPPKGSIADRVAIYVDGFYARLEEALMSDYSTLAAIVGENLSQFLTETLPYKKKPHLAEIAEFEWSEYQAIGARDANLLSVFDLQSLPLHQWPEMKFNLHPSCKILIMHWSTLYLIKALRSNKSIPTSTKLKSPQFMLIWRRQLDVLYRKLESPELTMLNAIMQEAPFMDICEILSHQMPEDKVATYAVRELHAWIQQNCLINNS</sequence>
<evidence type="ECO:0000313" key="2">
    <source>
        <dbReference type="Proteomes" id="UP000001060"/>
    </source>
</evidence>
<reference evidence="1 2" key="1">
    <citation type="journal article" date="2010" name="PLoS Genet.">
        <title>Analysis of the Legionella longbeachae genome and transcriptome uncovers unique strategies to cause Legionnaires' disease.</title>
        <authorList>
            <person name="Cazalet C."/>
            <person name="Gomez-Valero L."/>
            <person name="Rusniok C."/>
            <person name="Lomma M."/>
            <person name="Dervins-Ravault D."/>
            <person name="Newton H."/>
            <person name="Sansom F."/>
            <person name="Jarraud S."/>
            <person name="Zidane N."/>
            <person name="Ma L."/>
            <person name="Bouchier C."/>
            <person name="Etienne J."/>
            <person name="Hartland E."/>
            <person name="Buchrieser C."/>
        </authorList>
    </citation>
    <scope>NUCLEOTIDE SEQUENCE [LARGE SCALE GENOMIC DNA]</scope>
    <source>
        <strain evidence="1 2">NSW150</strain>
    </source>
</reference>
<dbReference type="KEGG" id="llo:LLO_1594"/>
<proteinExistence type="predicted"/>
<accession>D3HSS4</accession>
<dbReference type="STRING" id="661367.LLO_1594"/>
<dbReference type="Proteomes" id="UP000001060">
    <property type="component" value="Chromosome"/>
</dbReference>
<dbReference type="EMBL" id="FN650140">
    <property type="protein sequence ID" value="CBJ11963.1"/>
    <property type="molecule type" value="Genomic_DNA"/>
</dbReference>
<dbReference type="RefSeq" id="WP_003631616.1">
    <property type="nucleotide sequence ID" value="NC_013861.1"/>
</dbReference>
<protein>
    <recommendedName>
        <fullName evidence="3">DNA-binding domain-containing protein</fullName>
    </recommendedName>
</protein>
<dbReference type="AlphaFoldDB" id="D3HSS4"/>
<evidence type="ECO:0000313" key="1">
    <source>
        <dbReference type="EMBL" id="CBJ11963.1"/>
    </source>
</evidence>